<dbReference type="SUPFAM" id="SSF81324">
    <property type="entry name" value="Voltage-gated potassium channels"/>
    <property type="match status" value="2"/>
</dbReference>
<accession>A0AA39M1W3</accession>
<name>A0AA39M1W3_9BILA</name>
<feature type="transmembrane region" description="Helical" evidence="10">
    <location>
        <begin position="367"/>
        <end position="387"/>
    </location>
</feature>
<evidence type="ECO:0000256" key="2">
    <source>
        <dbReference type="ARBA" id="ARBA00022448"/>
    </source>
</evidence>
<feature type="region of interest" description="Disordered" evidence="9">
    <location>
        <begin position="499"/>
        <end position="525"/>
    </location>
</feature>
<keyword evidence="6 10" id="KW-0472">Membrane</keyword>
<dbReference type="GO" id="GO:0022841">
    <property type="term" value="F:potassium ion leak channel activity"/>
    <property type="evidence" value="ECO:0007669"/>
    <property type="project" value="TreeGrafter"/>
</dbReference>
<comment type="similarity">
    <text evidence="8">Belongs to the two pore domain potassium channel (TC 1.A.1.8) family.</text>
</comment>
<organism evidence="12 13">
    <name type="scientific">Steinernema hermaphroditum</name>
    <dbReference type="NCBI Taxonomy" id="289476"/>
    <lineage>
        <taxon>Eukaryota</taxon>
        <taxon>Metazoa</taxon>
        <taxon>Ecdysozoa</taxon>
        <taxon>Nematoda</taxon>
        <taxon>Chromadorea</taxon>
        <taxon>Rhabditida</taxon>
        <taxon>Tylenchina</taxon>
        <taxon>Panagrolaimomorpha</taxon>
        <taxon>Strongyloidoidea</taxon>
        <taxon>Steinernematidae</taxon>
        <taxon>Steinernema</taxon>
    </lineage>
</organism>
<feature type="transmembrane region" description="Helical" evidence="10">
    <location>
        <begin position="212"/>
        <end position="231"/>
    </location>
</feature>
<feature type="region of interest" description="Disordered" evidence="9">
    <location>
        <begin position="883"/>
        <end position="977"/>
    </location>
</feature>
<comment type="caution">
    <text evidence="12">The sequence shown here is derived from an EMBL/GenBank/DDBJ whole genome shotgun (WGS) entry which is preliminary data.</text>
</comment>
<evidence type="ECO:0000256" key="7">
    <source>
        <dbReference type="ARBA" id="ARBA00023303"/>
    </source>
</evidence>
<dbReference type="Proteomes" id="UP001175271">
    <property type="component" value="Unassembled WGS sequence"/>
</dbReference>
<evidence type="ECO:0000256" key="9">
    <source>
        <dbReference type="SAM" id="MobiDB-lite"/>
    </source>
</evidence>
<feature type="region of interest" description="Disordered" evidence="9">
    <location>
        <begin position="707"/>
        <end position="731"/>
    </location>
</feature>
<evidence type="ECO:0000256" key="1">
    <source>
        <dbReference type="ARBA" id="ARBA00004141"/>
    </source>
</evidence>
<keyword evidence="5 8" id="KW-0406">Ion transport</keyword>
<evidence type="ECO:0000256" key="3">
    <source>
        <dbReference type="ARBA" id="ARBA00022692"/>
    </source>
</evidence>
<protein>
    <recommendedName>
        <fullName evidence="11">Potassium channel domain-containing protein</fullName>
    </recommendedName>
</protein>
<dbReference type="EMBL" id="JAUCMV010000002">
    <property type="protein sequence ID" value="KAK0417768.1"/>
    <property type="molecule type" value="Genomic_DNA"/>
</dbReference>
<dbReference type="GO" id="GO:0030322">
    <property type="term" value="P:stabilization of membrane potential"/>
    <property type="evidence" value="ECO:0007669"/>
    <property type="project" value="TreeGrafter"/>
</dbReference>
<evidence type="ECO:0000256" key="5">
    <source>
        <dbReference type="ARBA" id="ARBA00023065"/>
    </source>
</evidence>
<keyword evidence="2 8" id="KW-0813">Transport</keyword>
<comment type="subcellular location">
    <subcellularLocation>
        <location evidence="1">Membrane</location>
        <topology evidence="1">Multi-pass membrane protein</topology>
    </subcellularLocation>
</comment>
<keyword evidence="4 10" id="KW-1133">Transmembrane helix</keyword>
<feature type="domain" description="Potassium channel" evidence="11">
    <location>
        <begin position="209"/>
        <end position="265"/>
    </location>
</feature>
<feature type="compositionally biased region" description="Polar residues" evidence="9">
    <location>
        <begin position="952"/>
        <end position="971"/>
    </location>
</feature>
<sequence length="1020" mass="115712">MAMFFNRDSSRVVSPISTTLLADGYTDDPQLSRYDNFALRSPSRHSFTLTFFSQNSKSRNHSAGSLDDRRIDEMLQQMHRTENDHHIFGSAGDLHERRPTLVRPSGCFPLAQYYFEKLHLRYIAPLVLLLFYSLIGAAGFYFLEHDHEQLLFKQEAAKLEALRNRTFFQLRDVMANEIFSAESKLFNSRDVLIWYEKELQGIKVPEALEWDFWGSVFYCGTVFTTIGYGNITPRTDYGRLLSIAYAIVGIPLVLAILSQLGKSLTDWVTEGWQRYLKWMKKLKIRKRRKQSTMRRATVAITEEKLEEGLLSPEAKRKVVVEVEDVFGDEDEEPESRTIPISIALAICVGYICACAGLFCIWETRWTFFESLYFFFISLSTIGLGDVVPDHPHMLIPMFWLVIIGLSIVSMVLSVIQIRFEDMLLAMIAKRQKEIREKLAKGDDPNLEAGHFYTSLLRAQPWYMRRLAPHLLSGKQTAKLHDAMETFERSVRLVNNKNVQTQAETPPQQLERATDAMSESEAPPLRDRSIQWSEAVEAVTLPDVEEDLGLHRADDDVDSVSDATSLPTDPIGVDSKAAAVSLHDRSVMAQKESDMLGVQTDIAQFQVAEIMLRLHDLQETAERPALVDRSMATSASDGSGGAVSRHCQAQSVTVEMATEMSVRETVDHSMAASENAFGELRRRTTSPETVDRSMATSVVEFERLVEESFRRRPTEERGTQAEGAPQVAEKGTAMEKGLLASRAMETDAWMQVMHAECSRYAQTTFDDEEEVSAEEANEAGVQCELCARDLCESGVQTMLEMTDFLADPFHPYGICPMERSDSVQSEAGSLEEHPDEDTLVKQDLIIQTDDSYLKIARRLDEYRTNKTQNLQVCAAPINLKVVPEKERLTRKDRNNPSERRGYSLDPHQIKRRRSSLSRHQEKYRRQKEEELLVRNSKGAQATILEDPMERKTSLQPRSASQSARSVSPATEQQLRKKSLPTHIQRGKVSDFIAKHERGIHNPGVNSSQSLVSIVYMKDQAC</sequence>
<feature type="domain" description="Potassium channel" evidence="11">
    <location>
        <begin position="346"/>
        <end position="419"/>
    </location>
</feature>
<evidence type="ECO:0000313" key="13">
    <source>
        <dbReference type="Proteomes" id="UP001175271"/>
    </source>
</evidence>
<evidence type="ECO:0000256" key="4">
    <source>
        <dbReference type="ARBA" id="ARBA00022989"/>
    </source>
</evidence>
<dbReference type="PRINTS" id="PR01333">
    <property type="entry name" value="2POREKCHANEL"/>
</dbReference>
<keyword evidence="7 8" id="KW-0407">Ion channel</keyword>
<evidence type="ECO:0000256" key="10">
    <source>
        <dbReference type="SAM" id="Phobius"/>
    </source>
</evidence>
<dbReference type="GO" id="GO:0005886">
    <property type="term" value="C:plasma membrane"/>
    <property type="evidence" value="ECO:0007669"/>
    <property type="project" value="TreeGrafter"/>
</dbReference>
<dbReference type="InterPro" id="IPR003280">
    <property type="entry name" value="2pore_dom_K_chnl"/>
</dbReference>
<evidence type="ECO:0000256" key="8">
    <source>
        <dbReference type="RuleBase" id="RU003857"/>
    </source>
</evidence>
<keyword evidence="3 8" id="KW-0812">Transmembrane</keyword>
<keyword evidence="13" id="KW-1185">Reference proteome</keyword>
<dbReference type="GO" id="GO:0015271">
    <property type="term" value="F:outward rectifier potassium channel activity"/>
    <property type="evidence" value="ECO:0007669"/>
    <property type="project" value="TreeGrafter"/>
</dbReference>
<dbReference type="Gene3D" id="1.10.287.70">
    <property type="match status" value="1"/>
</dbReference>
<dbReference type="PANTHER" id="PTHR11003:SF86">
    <property type="entry name" value="POTASSIUM CHANNEL DOMAIN-CONTAINING PROTEIN"/>
    <property type="match status" value="1"/>
</dbReference>
<feature type="compositionally biased region" description="Basic and acidic residues" evidence="9">
    <location>
        <begin position="707"/>
        <end position="718"/>
    </location>
</feature>
<gene>
    <name evidence="12" type="ORF">QR680_013197</name>
</gene>
<feature type="compositionally biased region" description="Basic residues" evidence="9">
    <location>
        <begin position="908"/>
        <end position="924"/>
    </location>
</feature>
<feature type="transmembrane region" description="Helical" evidence="10">
    <location>
        <begin position="393"/>
        <end position="415"/>
    </location>
</feature>
<dbReference type="InterPro" id="IPR013099">
    <property type="entry name" value="K_chnl_dom"/>
</dbReference>
<dbReference type="Pfam" id="PF07885">
    <property type="entry name" value="Ion_trans_2"/>
    <property type="match status" value="2"/>
</dbReference>
<reference evidence="12" key="1">
    <citation type="submission" date="2023-06" db="EMBL/GenBank/DDBJ databases">
        <title>Genomic analysis of the entomopathogenic nematode Steinernema hermaphroditum.</title>
        <authorList>
            <person name="Schwarz E.M."/>
            <person name="Heppert J.K."/>
            <person name="Baniya A."/>
            <person name="Schwartz H.T."/>
            <person name="Tan C.-H."/>
            <person name="Antoshechkin I."/>
            <person name="Sternberg P.W."/>
            <person name="Goodrich-Blair H."/>
            <person name="Dillman A.R."/>
        </authorList>
    </citation>
    <scope>NUCLEOTIDE SEQUENCE</scope>
    <source>
        <strain evidence="12">PS9179</strain>
        <tissue evidence="12">Whole animal</tissue>
    </source>
</reference>
<feature type="compositionally biased region" description="Basic and acidic residues" evidence="9">
    <location>
        <begin position="883"/>
        <end position="901"/>
    </location>
</feature>
<proteinExistence type="inferred from homology"/>
<evidence type="ECO:0000259" key="11">
    <source>
        <dbReference type="Pfam" id="PF07885"/>
    </source>
</evidence>
<dbReference type="AlphaFoldDB" id="A0AA39M1W3"/>
<feature type="transmembrane region" description="Helical" evidence="10">
    <location>
        <begin position="243"/>
        <end position="261"/>
    </location>
</feature>
<feature type="transmembrane region" description="Helical" evidence="10">
    <location>
        <begin position="122"/>
        <end position="143"/>
    </location>
</feature>
<feature type="transmembrane region" description="Helical" evidence="10">
    <location>
        <begin position="338"/>
        <end position="360"/>
    </location>
</feature>
<evidence type="ECO:0000313" key="12">
    <source>
        <dbReference type="EMBL" id="KAK0417768.1"/>
    </source>
</evidence>
<evidence type="ECO:0000256" key="6">
    <source>
        <dbReference type="ARBA" id="ARBA00023136"/>
    </source>
</evidence>
<dbReference type="PANTHER" id="PTHR11003">
    <property type="entry name" value="POTASSIUM CHANNEL, SUBFAMILY K"/>
    <property type="match status" value="1"/>
</dbReference>